<dbReference type="EMBL" id="BKCJ010007589">
    <property type="protein sequence ID" value="GEU78023.1"/>
    <property type="molecule type" value="Genomic_DNA"/>
</dbReference>
<evidence type="ECO:0000313" key="2">
    <source>
        <dbReference type="EMBL" id="GEU78023.1"/>
    </source>
</evidence>
<comment type="caution">
    <text evidence="2">The sequence shown here is derived from an EMBL/GenBank/DDBJ whole genome shotgun (WGS) entry which is preliminary data.</text>
</comment>
<keyword evidence="2" id="KW-0695">RNA-directed DNA polymerase</keyword>
<protein>
    <submittedName>
        <fullName evidence="2">RNA-directed DNA polymerase, eukaryota, reverse transcriptase zinc-binding domain protein</fullName>
    </submittedName>
</protein>
<accession>A0A6L2MVV6</accession>
<dbReference type="PANTHER" id="PTHR33710:SF64">
    <property type="entry name" value="ENDONUCLEASE_EXONUCLEASE_PHOSPHATASE DOMAIN-CONTAINING PROTEIN"/>
    <property type="match status" value="1"/>
</dbReference>
<feature type="compositionally biased region" description="Acidic residues" evidence="1">
    <location>
        <begin position="148"/>
        <end position="157"/>
    </location>
</feature>
<keyword evidence="2" id="KW-0548">Nucleotidyltransferase</keyword>
<dbReference type="InterPro" id="IPR036691">
    <property type="entry name" value="Endo/exonu/phosph_ase_sf"/>
</dbReference>
<dbReference type="AlphaFoldDB" id="A0A6L2MVV6"/>
<feature type="region of interest" description="Disordered" evidence="1">
    <location>
        <begin position="148"/>
        <end position="170"/>
    </location>
</feature>
<gene>
    <name evidence="2" type="ORF">Tci_050001</name>
</gene>
<reference evidence="2" key="1">
    <citation type="journal article" date="2019" name="Sci. Rep.">
        <title>Draft genome of Tanacetum cinerariifolium, the natural source of mosquito coil.</title>
        <authorList>
            <person name="Yamashiro T."/>
            <person name="Shiraishi A."/>
            <person name="Satake H."/>
            <person name="Nakayama K."/>
        </authorList>
    </citation>
    <scope>NUCLEOTIDE SEQUENCE</scope>
</reference>
<keyword evidence="2" id="KW-0808">Transferase</keyword>
<organism evidence="2">
    <name type="scientific">Tanacetum cinerariifolium</name>
    <name type="common">Dalmatian daisy</name>
    <name type="synonym">Chrysanthemum cinerariifolium</name>
    <dbReference type="NCBI Taxonomy" id="118510"/>
    <lineage>
        <taxon>Eukaryota</taxon>
        <taxon>Viridiplantae</taxon>
        <taxon>Streptophyta</taxon>
        <taxon>Embryophyta</taxon>
        <taxon>Tracheophyta</taxon>
        <taxon>Spermatophyta</taxon>
        <taxon>Magnoliopsida</taxon>
        <taxon>eudicotyledons</taxon>
        <taxon>Gunneridae</taxon>
        <taxon>Pentapetalae</taxon>
        <taxon>asterids</taxon>
        <taxon>campanulids</taxon>
        <taxon>Asterales</taxon>
        <taxon>Asteraceae</taxon>
        <taxon>Asteroideae</taxon>
        <taxon>Anthemideae</taxon>
        <taxon>Anthemidinae</taxon>
        <taxon>Tanacetum</taxon>
    </lineage>
</organism>
<dbReference type="Gene3D" id="3.60.10.10">
    <property type="entry name" value="Endonuclease/exonuclease/phosphatase"/>
    <property type="match status" value="1"/>
</dbReference>
<dbReference type="SUPFAM" id="SSF56219">
    <property type="entry name" value="DNase I-like"/>
    <property type="match status" value="1"/>
</dbReference>
<name>A0A6L2MVV6_TANCI</name>
<proteinExistence type="predicted"/>
<evidence type="ECO:0000256" key="1">
    <source>
        <dbReference type="SAM" id="MobiDB-lite"/>
    </source>
</evidence>
<sequence length="571" mass="65230">MYHVCQAEGFVDVKIHYVGGLWVWLQFSLVNSYEAFKSNESLNKLWTFIKVLSPSFVVDERVIWIEVSDLPLCAWGSSVFNKIANLFSKFNFFDDDVEDSMCMGRACITTKIQSLISEKVNVTIKDSNFNVHVKEIGTWSTLITNDMDSNESDDNYDMEEHRSTNEDVDPSAALDGFIQQNTVKESALKDSKEGDQANVSTHVVGDNETLFSGNVNEEYFVTKEDKPSEEDVSDTSKPPGFENFIKENSEYSISSNASRSGKCSTSFGNYKRKKLKGFSFIDEISRMIEVGETLGYDIKGCKKSLWKMINGIGVSMAETKMTKLKLFQLRSIWGNFNFDHGCSMARGRSGGLVTIHPGKVILFSDLNEVRNDSERFGSIFSSGDAAIFNDFIQEYGLIDLPMGGRSFTWMNKVGSKMSKLDWFLISDNVNHDNPNLQVVALDRRWSGHNSILLHSKKYDFGPTPFRIFHSWFDRIDFEKVVKDKWDDITEEVLGHTKSLHTKLKDLKSYLKMWYSHTKEVETNRMNLLLADMRNLDKKINKGLASDEDKSSRISKLQELDYFEKMNSLNLM</sequence>
<dbReference type="PANTHER" id="PTHR33710">
    <property type="entry name" value="BNAC02G09200D PROTEIN"/>
    <property type="match status" value="1"/>
</dbReference>
<dbReference type="GO" id="GO:0003964">
    <property type="term" value="F:RNA-directed DNA polymerase activity"/>
    <property type="evidence" value="ECO:0007669"/>
    <property type="project" value="UniProtKB-KW"/>
</dbReference>